<sequence>MEHYMSDILTAPAPAAIAEESSDTDSHEISKRELTDKLGEDRHLHGTVLSAQSNSWGERRSSGESMSRHNRHYRQHHNYHCHRESSPMASGTPIFPASRIHTASSSLSRPQIPKEVLLQGLLHRLDQQYAERDQERIRELELENEMLRRHNQNRINPDLLGYQHKDHGYALVQNHGHANLRHT</sequence>
<evidence type="ECO:0000313" key="2">
    <source>
        <dbReference type="EMBL" id="KAG0259594.1"/>
    </source>
</evidence>
<dbReference type="AlphaFoldDB" id="A0AAD4D2T0"/>
<dbReference type="Proteomes" id="UP001194580">
    <property type="component" value="Unassembled WGS sequence"/>
</dbReference>
<gene>
    <name evidence="2" type="ORF">BGZ95_004625</name>
</gene>
<organism evidence="2 3">
    <name type="scientific">Linnemannia exigua</name>
    <dbReference type="NCBI Taxonomy" id="604196"/>
    <lineage>
        <taxon>Eukaryota</taxon>
        <taxon>Fungi</taxon>
        <taxon>Fungi incertae sedis</taxon>
        <taxon>Mucoromycota</taxon>
        <taxon>Mortierellomycotina</taxon>
        <taxon>Mortierellomycetes</taxon>
        <taxon>Mortierellales</taxon>
        <taxon>Mortierellaceae</taxon>
        <taxon>Linnemannia</taxon>
    </lineage>
</organism>
<dbReference type="EMBL" id="JAAAIL010002179">
    <property type="protein sequence ID" value="KAG0259594.1"/>
    <property type="molecule type" value="Genomic_DNA"/>
</dbReference>
<evidence type="ECO:0000256" key="1">
    <source>
        <dbReference type="SAM" id="MobiDB-lite"/>
    </source>
</evidence>
<reference evidence="2" key="1">
    <citation type="journal article" date="2020" name="Fungal Divers.">
        <title>Resolving the Mortierellaceae phylogeny through synthesis of multi-gene phylogenetics and phylogenomics.</title>
        <authorList>
            <person name="Vandepol N."/>
            <person name="Liber J."/>
            <person name="Desiro A."/>
            <person name="Na H."/>
            <person name="Kennedy M."/>
            <person name="Barry K."/>
            <person name="Grigoriev I.V."/>
            <person name="Miller A.N."/>
            <person name="O'Donnell K."/>
            <person name="Stajich J.E."/>
            <person name="Bonito G."/>
        </authorList>
    </citation>
    <scope>NUCLEOTIDE SEQUENCE</scope>
    <source>
        <strain evidence="2">NRRL 28262</strain>
    </source>
</reference>
<keyword evidence="3" id="KW-1185">Reference proteome</keyword>
<proteinExistence type="predicted"/>
<name>A0AAD4D2T0_9FUNG</name>
<feature type="compositionally biased region" description="Basic and acidic residues" evidence="1">
    <location>
        <begin position="24"/>
        <end position="44"/>
    </location>
</feature>
<comment type="caution">
    <text evidence="2">The sequence shown here is derived from an EMBL/GenBank/DDBJ whole genome shotgun (WGS) entry which is preliminary data.</text>
</comment>
<evidence type="ECO:0000313" key="3">
    <source>
        <dbReference type="Proteomes" id="UP001194580"/>
    </source>
</evidence>
<feature type="region of interest" description="Disordered" evidence="1">
    <location>
        <begin position="1"/>
        <end position="69"/>
    </location>
</feature>
<accession>A0AAD4D2T0</accession>
<protein>
    <submittedName>
        <fullName evidence="2">Uncharacterized protein</fullName>
    </submittedName>
</protein>